<reference evidence="5 6" key="1">
    <citation type="submission" date="2024-06" db="EMBL/GenBank/DDBJ databases">
        <title>Complete genome of Phlyctema vagabunda strain 19-DSS-EL-015.</title>
        <authorList>
            <person name="Fiorenzani C."/>
        </authorList>
    </citation>
    <scope>NUCLEOTIDE SEQUENCE [LARGE SCALE GENOMIC DNA]</scope>
    <source>
        <strain evidence="5 6">19-DSS-EL-015</strain>
    </source>
</reference>
<dbReference type="InterPro" id="IPR024688">
    <property type="entry name" value="Mac_dom"/>
</dbReference>
<evidence type="ECO:0000259" key="4">
    <source>
        <dbReference type="SMART" id="SM01266"/>
    </source>
</evidence>
<dbReference type="PANTHER" id="PTHR23416:SF23">
    <property type="entry name" value="ACETYLTRANSFERASE C18B11.09C-RELATED"/>
    <property type="match status" value="1"/>
</dbReference>
<accession>A0ABR4P7W1</accession>
<comment type="similarity">
    <text evidence="1">Belongs to the transferase hexapeptide repeat family.</text>
</comment>
<dbReference type="Pfam" id="PF00132">
    <property type="entry name" value="Hexapep"/>
    <property type="match status" value="1"/>
</dbReference>
<evidence type="ECO:0000313" key="6">
    <source>
        <dbReference type="Proteomes" id="UP001629113"/>
    </source>
</evidence>
<dbReference type="InterPro" id="IPR001451">
    <property type="entry name" value="Hexapep"/>
</dbReference>
<keyword evidence="6" id="KW-1185">Reference proteome</keyword>
<comment type="caution">
    <text evidence="5">The sequence shown here is derived from an EMBL/GenBank/DDBJ whole genome shotgun (WGS) entry which is preliminary data.</text>
</comment>
<evidence type="ECO:0000256" key="1">
    <source>
        <dbReference type="ARBA" id="ARBA00007274"/>
    </source>
</evidence>
<protein>
    <submittedName>
        <fullName evidence="5">Maltose O-acetyltransferase</fullName>
    </submittedName>
</protein>
<sequence length="227" mass="24834">MALNKNCAVQIPKGEEYQKMISGKPFLPHTCPELQEAKLRTRRLLAEYNDPKIGINETLQDIKVKRKRLATQFFRRIGESNIEAPLFISYGFNITIGSNCYANMGLKIFDSGIVTIGDFVWIAPDVSIHTDSHAVDPVERREKSILFAKPVTIESDCWIGAAVRIMPGVRIGRGCTIGAGAVVTKDIPAYSLAVAVPAKVVRSLKGDGSDRSRGGSCEASKEKGKPE</sequence>
<dbReference type="InterPro" id="IPR051159">
    <property type="entry name" value="Hexapeptide_acetyltransf"/>
</dbReference>
<dbReference type="Gene3D" id="2.160.10.10">
    <property type="entry name" value="Hexapeptide repeat proteins"/>
    <property type="match status" value="1"/>
</dbReference>
<feature type="domain" description="Maltose/galactoside acetyltransferase" evidence="4">
    <location>
        <begin position="17"/>
        <end position="79"/>
    </location>
</feature>
<name>A0ABR4P7W1_9HELO</name>
<dbReference type="PANTHER" id="PTHR23416">
    <property type="entry name" value="SIALIC ACID SYNTHASE-RELATED"/>
    <property type="match status" value="1"/>
</dbReference>
<proteinExistence type="inferred from homology"/>
<keyword evidence="2" id="KW-0808">Transferase</keyword>
<dbReference type="EMBL" id="JBFCZG010000008">
    <property type="protein sequence ID" value="KAL3419389.1"/>
    <property type="molecule type" value="Genomic_DNA"/>
</dbReference>
<evidence type="ECO:0000256" key="2">
    <source>
        <dbReference type="ARBA" id="ARBA00022679"/>
    </source>
</evidence>
<dbReference type="SUPFAM" id="SSF51161">
    <property type="entry name" value="Trimeric LpxA-like enzymes"/>
    <property type="match status" value="1"/>
</dbReference>
<dbReference type="SMART" id="SM01266">
    <property type="entry name" value="Mac"/>
    <property type="match status" value="1"/>
</dbReference>
<dbReference type="Proteomes" id="UP001629113">
    <property type="component" value="Unassembled WGS sequence"/>
</dbReference>
<dbReference type="InterPro" id="IPR011004">
    <property type="entry name" value="Trimer_LpxA-like_sf"/>
</dbReference>
<evidence type="ECO:0000256" key="3">
    <source>
        <dbReference type="SAM" id="MobiDB-lite"/>
    </source>
</evidence>
<evidence type="ECO:0000313" key="5">
    <source>
        <dbReference type="EMBL" id="KAL3419389.1"/>
    </source>
</evidence>
<organism evidence="5 6">
    <name type="scientific">Phlyctema vagabunda</name>
    <dbReference type="NCBI Taxonomy" id="108571"/>
    <lineage>
        <taxon>Eukaryota</taxon>
        <taxon>Fungi</taxon>
        <taxon>Dikarya</taxon>
        <taxon>Ascomycota</taxon>
        <taxon>Pezizomycotina</taxon>
        <taxon>Leotiomycetes</taxon>
        <taxon>Helotiales</taxon>
        <taxon>Dermateaceae</taxon>
        <taxon>Phlyctema</taxon>
    </lineage>
</organism>
<feature type="region of interest" description="Disordered" evidence="3">
    <location>
        <begin position="204"/>
        <end position="227"/>
    </location>
</feature>
<dbReference type="CDD" id="cd03357">
    <property type="entry name" value="LbH_MAT_GAT"/>
    <property type="match status" value="1"/>
</dbReference>
<dbReference type="Pfam" id="PF12464">
    <property type="entry name" value="Mac"/>
    <property type="match status" value="1"/>
</dbReference>
<gene>
    <name evidence="5" type="ORF">PVAG01_09611</name>
</gene>